<evidence type="ECO:0000313" key="2">
    <source>
        <dbReference type="Proteomes" id="UP000554482"/>
    </source>
</evidence>
<comment type="caution">
    <text evidence="1">The sequence shown here is derived from an EMBL/GenBank/DDBJ whole genome shotgun (WGS) entry which is preliminary data.</text>
</comment>
<name>A0A7J6WXB1_THATH</name>
<protein>
    <submittedName>
        <fullName evidence="1">Uncharacterized protein</fullName>
    </submittedName>
</protein>
<accession>A0A7J6WXB1</accession>
<evidence type="ECO:0000313" key="1">
    <source>
        <dbReference type="EMBL" id="KAF5201185.1"/>
    </source>
</evidence>
<organism evidence="1 2">
    <name type="scientific">Thalictrum thalictroides</name>
    <name type="common">Rue-anemone</name>
    <name type="synonym">Anemone thalictroides</name>
    <dbReference type="NCBI Taxonomy" id="46969"/>
    <lineage>
        <taxon>Eukaryota</taxon>
        <taxon>Viridiplantae</taxon>
        <taxon>Streptophyta</taxon>
        <taxon>Embryophyta</taxon>
        <taxon>Tracheophyta</taxon>
        <taxon>Spermatophyta</taxon>
        <taxon>Magnoliopsida</taxon>
        <taxon>Ranunculales</taxon>
        <taxon>Ranunculaceae</taxon>
        <taxon>Thalictroideae</taxon>
        <taxon>Thalictrum</taxon>
    </lineage>
</organism>
<proteinExistence type="predicted"/>
<keyword evidence="2" id="KW-1185">Reference proteome</keyword>
<reference evidence="1 2" key="1">
    <citation type="submission" date="2020-06" db="EMBL/GenBank/DDBJ databases">
        <title>Transcriptomic and genomic resources for Thalictrum thalictroides and T. hernandezii: Facilitating candidate gene discovery in an emerging model plant lineage.</title>
        <authorList>
            <person name="Arias T."/>
            <person name="Riano-Pachon D.M."/>
            <person name="Di Stilio V.S."/>
        </authorList>
    </citation>
    <scope>NUCLEOTIDE SEQUENCE [LARGE SCALE GENOMIC DNA]</scope>
    <source>
        <strain evidence="2">cv. WT478/WT964</strain>
        <tissue evidence="1">Leaves</tissue>
    </source>
</reference>
<dbReference type="Proteomes" id="UP000554482">
    <property type="component" value="Unassembled WGS sequence"/>
</dbReference>
<dbReference type="EMBL" id="JABWDY010009757">
    <property type="protein sequence ID" value="KAF5201185.1"/>
    <property type="molecule type" value="Genomic_DNA"/>
</dbReference>
<dbReference type="AlphaFoldDB" id="A0A7J6WXB1"/>
<sequence length="63" mass="7038">MMTTCSIPFGDGALILWRCGFLGGQKRKQYSKDVSTLVAKTILIYPLGFTRRVGKCCIKLPRV</sequence>
<gene>
    <name evidence="1" type="ORF">FRX31_009225</name>
</gene>